<dbReference type="InParanoid" id="A0A2R5GNT2"/>
<dbReference type="EMBL" id="BEYU01000110">
    <property type="protein sequence ID" value="GBG31959.1"/>
    <property type="molecule type" value="Genomic_DNA"/>
</dbReference>
<evidence type="ECO:0000256" key="1">
    <source>
        <dbReference type="SAM" id="MobiDB-lite"/>
    </source>
</evidence>
<evidence type="ECO:0000313" key="2">
    <source>
        <dbReference type="EMBL" id="GBG31959.1"/>
    </source>
</evidence>
<feature type="region of interest" description="Disordered" evidence="1">
    <location>
        <begin position="276"/>
        <end position="298"/>
    </location>
</feature>
<protein>
    <submittedName>
        <fullName evidence="2">Uncharacterized protein</fullName>
    </submittedName>
</protein>
<proteinExistence type="predicted"/>
<keyword evidence="3" id="KW-1185">Reference proteome</keyword>
<reference evidence="2 3" key="1">
    <citation type="submission" date="2017-12" db="EMBL/GenBank/DDBJ databases">
        <title>Sequencing, de novo assembly and annotation of complete genome of a new Thraustochytrid species, strain FCC1311.</title>
        <authorList>
            <person name="Sedici K."/>
            <person name="Godart F."/>
            <person name="Aiese Cigliano R."/>
            <person name="Sanseverino W."/>
            <person name="Barakat M."/>
            <person name="Ortet P."/>
            <person name="Marechal E."/>
            <person name="Cagnac O."/>
            <person name="Amato A."/>
        </authorList>
    </citation>
    <scope>NUCLEOTIDE SEQUENCE [LARGE SCALE GENOMIC DNA]</scope>
</reference>
<dbReference type="Proteomes" id="UP000241890">
    <property type="component" value="Unassembled WGS sequence"/>
</dbReference>
<feature type="region of interest" description="Disordered" evidence="1">
    <location>
        <begin position="145"/>
        <end position="177"/>
    </location>
</feature>
<comment type="caution">
    <text evidence="2">The sequence shown here is derived from an EMBL/GenBank/DDBJ whole genome shotgun (WGS) entry which is preliminary data.</text>
</comment>
<name>A0A2R5GNT2_9STRA</name>
<organism evidence="2 3">
    <name type="scientific">Hondaea fermentalgiana</name>
    <dbReference type="NCBI Taxonomy" id="2315210"/>
    <lineage>
        <taxon>Eukaryota</taxon>
        <taxon>Sar</taxon>
        <taxon>Stramenopiles</taxon>
        <taxon>Bigyra</taxon>
        <taxon>Labyrinthulomycetes</taxon>
        <taxon>Thraustochytrida</taxon>
        <taxon>Thraustochytriidae</taxon>
        <taxon>Hondaea</taxon>
    </lineage>
</organism>
<dbReference type="AlphaFoldDB" id="A0A2R5GNT2"/>
<sequence>MLPPKELKVTIDKELVRQGRWRDAVEQLLSRRGHEAFISVEDALHDPCPAEDPGVVQSIVRQNRSDQRQLSSETIQRTLFRATTLHEIGMARFLTSEAPDFRSGQDTAVLNAHAPLAEALPLYSTLADQLSIDNERDLRAIQAEEEQLSPRQTENAETKETQPQTLFARPQTPKVTGNPLVDADEELRASMQSLVASGAESEDGLVDALVRHEESLAKELDLLRRRDHLGAVAAAAKLQKQWSKPLRQKAELRRLGRATQPVQRPEWSFRHLGALGNQRTVPRSSKKQKAKADRSRASLQRELGLDAKAELASTVPSASTAAHHGDVPLNVRLHQERLHDQVQRKLQTAIKRAILYTRLVDALKTVSQANALRYRNAETHAARNHAFDQTTKLVVEIRLATCSLLEGITQWRQARNELTQSTDASHVPQMYPFIWDGGNLIVRMQRRLDFLRENKELSHWYGDAMPLEENPFMLAVPIRERPESPRQATRRVLVDGKQVLRVSEKLAALREQDVARMNAAWTRVSGGPLWWPRCSNDEWIRVRAAEKVIRSEMERHDQLRAKLCE</sequence>
<dbReference type="OrthoDB" id="189929at2759"/>
<gene>
    <name evidence="2" type="ORF">FCC1311_081842</name>
</gene>
<accession>A0A2R5GNT2</accession>
<evidence type="ECO:0000313" key="3">
    <source>
        <dbReference type="Proteomes" id="UP000241890"/>
    </source>
</evidence>